<reference evidence="5" key="1">
    <citation type="submission" date="2017-09" db="EMBL/GenBank/DDBJ databases">
        <title>Depth-based differentiation of microbial function through sediment-hosted aquifers and enrichment of novel symbionts in the deep terrestrial subsurface.</title>
        <authorList>
            <person name="Probst A.J."/>
            <person name="Ladd B."/>
            <person name="Jarett J.K."/>
            <person name="Geller-Mcgrath D.E."/>
            <person name="Sieber C.M.K."/>
            <person name="Emerson J.B."/>
            <person name="Anantharaman K."/>
            <person name="Thomas B.C."/>
            <person name="Malmstrom R."/>
            <person name="Stieglmeier M."/>
            <person name="Klingl A."/>
            <person name="Woyke T."/>
            <person name="Ryan C.M."/>
            <person name="Banfield J.F."/>
        </authorList>
    </citation>
    <scope>NUCLEOTIDE SEQUENCE [LARGE SCALE GENOMIC DNA]</scope>
</reference>
<protein>
    <submittedName>
        <fullName evidence="4">Elongation factor P</fullName>
    </submittedName>
</protein>
<evidence type="ECO:0000313" key="5">
    <source>
        <dbReference type="Proteomes" id="UP000231569"/>
    </source>
</evidence>
<dbReference type="InterPro" id="IPR012340">
    <property type="entry name" value="NA-bd_OB-fold"/>
</dbReference>
<dbReference type="EMBL" id="PFEE01000067">
    <property type="protein sequence ID" value="PJE63448.1"/>
    <property type="molecule type" value="Genomic_DNA"/>
</dbReference>
<feature type="domain" description="Translation elongation factor P/YeiP central" evidence="3">
    <location>
        <begin position="3"/>
        <end position="46"/>
    </location>
</feature>
<dbReference type="Gene3D" id="2.40.50.140">
    <property type="entry name" value="Nucleic acid-binding proteins"/>
    <property type="match status" value="2"/>
</dbReference>
<dbReference type="AlphaFoldDB" id="A0A2M8KU37"/>
<accession>A0A2M8KU37</accession>
<dbReference type="CDD" id="cd05794">
    <property type="entry name" value="S1_EF-P_repeat_2"/>
    <property type="match status" value="1"/>
</dbReference>
<dbReference type="InterPro" id="IPR001059">
    <property type="entry name" value="Transl_elong_P/YeiP_cen"/>
</dbReference>
<dbReference type="PROSITE" id="PS01275">
    <property type="entry name" value="EFP"/>
    <property type="match status" value="1"/>
</dbReference>
<feature type="domain" description="Elongation factor P C-terminal" evidence="2">
    <location>
        <begin position="54"/>
        <end position="109"/>
    </location>
</feature>
<keyword evidence="4" id="KW-0648">Protein biosynthesis</keyword>
<evidence type="ECO:0000313" key="4">
    <source>
        <dbReference type="EMBL" id="PJE63448.1"/>
    </source>
</evidence>
<dbReference type="Pfam" id="PF01132">
    <property type="entry name" value="EFP"/>
    <property type="match status" value="1"/>
</dbReference>
<evidence type="ECO:0000259" key="3">
    <source>
        <dbReference type="SMART" id="SM01185"/>
    </source>
</evidence>
<dbReference type="InterPro" id="IPR020599">
    <property type="entry name" value="Transl_elong_fac_P/YeiP"/>
</dbReference>
<organism evidence="4 5">
    <name type="scientific">Candidatus Roizmanbacteria bacterium CG10_big_fil_rev_8_21_14_0_10_45_7</name>
    <dbReference type="NCBI Taxonomy" id="1974854"/>
    <lineage>
        <taxon>Bacteria</taxon>
        <taxon>Candidatus Roizmaniibacteriota</taxon>
    </lineage>
</organism>
<dbReference type="InterPro" id="IPR013852">
    <property type="entry name" value="Transl_elong_P/YeiP_CS"/>
</dbReference>
<dbReference type="SUPFAM" id="SSF50249">
    <property type="entry name" value="Nucleic acid-binding proteins"/>
    <property type="match status" value="2"/>
</dbReference>
<dbReference type="GO" id="GO:0043043">
    <property type="term" value="P:peptide biosynthetic process"/>
    <property type="evidence" value="ECO:0007669"/>
    <property type="project" value="InterPro"/>
</dbReference>
<dbReference type="GO" id="GO:0003746">
    <property type="term" value="F:translation elongation factor activity"/>
    <property type="evidence" value="ECO:0007669"/>
    <property type="project" value="UniProtKB-KW"/>
</dbReference>
<evidence type="ECO:0000259" key="2">
    <source>
        <dbReference type="SMART" id="SM00841"/>
    </source>
</evidence>
<dbReference type="InterPro" id="IPR015365">
    <property type="entry name" value="Elong-fact-P_C"/>
</dbReference>
<gene>
    <name evidence="4" type="ORF">COU89_03235</name>
</gene>
<dbReference type="Proteomes" id="UP000231569">
    <property type="component" value="Unassembled WGS sequence"/>
</dbReference>
<proteinExistence type="inferred from homology"/>
<dbReference type="SMART" id="SM01185">
    <property type="entry name" value="EFP"/>
    <property type="match status" value="1"/>
</dbReference>
<dbReference type="PANTHER" id="PTHR30053">
    <property type="entry name" value="ELONGATION FACTOR P"/>
    <property type="match status" value="1"/>
</dbReference>
<comment type="caution">
    <text evidence="4">The sequence shown here is derived from an EMBL/GenBank/DDBJ whole genome shotgun (WGS) entry which is preliminary data.</text>
</comment>
<dbReference type="SMART" id="SM00841">
    <property type="entry name" value="Elong-fact-P_C"/>
    <property type="match status" value="1"/>
</dbReference>
<dbReference type="Pfam" id="PF09285">
    <property type="entry name" value="Elong-fact-P_C"/>
    <property type="match status" value="1"/>
</dbReference>
<dbReference type="GO" id="GO:0005829">
    <property type="term" value="C:cytosol"/>
    <property type="evidence" value="ECO:0007669"/>
    <property type="project" value="UniProtKB-ARBA"/>
</dbReference>
<dbReference type="FunFam" id="2.40.50.140:FF:000004">
    <property type="entry name" value="Elongation factor P"/>
    <property type="match status" value="1"/>
</dbReference>
<dbReference type="PANTHER" id="PTHR30053:SF12">
    <property type="entry name" value="ELONGATION FACTOR P (EF-P) FAMILY PROTEIN"/>
    <property type="match status" value="1"/>
</dbReference>
<comment type="similarity">
    <text evidence="1">Belongs to the elongation factor P family.</text>
</comment>
<feature type="non-terminal residue" evidence="4">
    <location>
        <position position="1"/>
    </location>
</feature>
<sequence length="111" mass="12093">QHDVLVFMDEINYEQYEVPVLLAEDIAGLLKEGQSMYVLLHEGKPIGVIPPKKVVLKVVEADDAVKGDTATNAKKSVKVETGASILVPLFIKTGDTIVINPETGEYTGREN</sequence>
<name>A0A2M8KU37_9BACT</name>
<evidence type="ECO:0000256" key="1">
    <source>
        <dbReference type="ARBA" id="ARBA00009479"/>
    </source>
</evidence>
<keyword evidence="4" id="KW-0251">Elongation factor</keyword>